<dbReference type="EMBL" id="JACEIK010000195">
    <property type="protein sequence ID" value="MCD7452095.1"/>
    <property type="molecule type" value="Genomic_DNA"/>
</dbReference>
<proteinExistence type="predicted"/>
<dbReference type="PANTHER" id="PTHR14237:SF64">
    <property type="entry name" value="MOLYBDENUM COFACTOR SULFURASE-LIKE PROTEIN"/>
    <property type="match status" value="1"/>
</dbReference>
<sequence length="635" mass="72168">MQSPCFKCVWCQNSHGDKNPTSKISIIITCHREFVDAVASSIQPNSQFTNHECLPSCAQLFANLTEAYPHYCQTSLADEIRADEYYHLSVSKHVCLDYIGNGLFSYYQKQQGKYQPTDDSIASSSSAPPPSTLQFASLNESFFNISYKSVSLRTQLLYGGQETDLECKMRKRIMKYMNISKHDYSMVFTANQSSAFKLLADSYPFGPNHNLLTVYDYENEAVEGMIDSAKNKGARVVSAEFSWPNLRINSRKLRKMLGVKKKKKRGLFVFPLQSKVTGTRYSYQWMNTAQENGWHVLFDASALGPKDMETLGLSIFQPDFLICSFFKVFGENPSGFCCLFVKNSSISQLNKSYTSLGIISLVPVAAKSFEDKYASSSAAASTSSESDQENSAEFQEIKQVSYQENSAEFQEIKQVSDQESEKITTLFEILNWGSKSNKNKYKKVESKTSMSSDKLECRGLDQADKLGLILTSSRARYLINWLINALTRLQHPHAEDIHHPLVKIYGPKIHFNRGPVVAFNVFDWKGQKIDPTLVQKLADRNNISLSCAFLQHIWFSKMYDDEKKTILETLTSGDHNIQRGKLNCGVSVITASIGMITNFEDMYRLWSFIARFLDADFVEKERWRYKALNQTTIEV</sequence>
<comment type="caution">
    <text evidence="1">The sequence shown here is derived from an EMBL/GenBank/DDBJ whole genome shotgun (WGS) entry which is preliminary data.</text>
</comment>
<name>A0ABS8RZ31_DATST</name>
<evidence type="ECO:0000313" key="2">
    <source>
        <dbReference type="Proteomes" id="UP000823775"/>
    </source>
</evidence>
<evidence type="ECO:0008006" key="3">
    <source>
        <dbReference type="Google" id="ProtNLM"/>
    </source>
</evidence>
<dbReference type="Gene3D" id="3.40.640.10">
    <property type="entry name" value="Type I PLP-dependent aspartate aminotransferase-like (Major domain)"/>
    <property type="match status" value="1"/>
</dbReference>
<dbReference type="PANTHER" id="PTHR14237">
    <property type="entry name" value="MOLYBDOPTERIN COFACTOR SULFURASE MOSC"/>
    <property type="match status" value="1"/>
</dbReference>
<evidence type="ECO:0000313" key="1">
    <source>
        <dbReference type="EMBL" id="MCD7452095.1"/>
    </source>
</evidence>
<dbReference type="InterPro" id="IPR015424">
    <property type="entry name" value="PyrdxlP-dep_Trfase"/>
</dbReference>
<keyword evidence="2" id="KW-1185">Reference proteome</keyword>
<gene>
    <name evidence="1" type="ORF">HAX54_015012</name>
</gene>
<dbReference type="Gene3D" id="3.90.1150.10">
    <property type="entry name" value="Aspartate Aminotransferase, domain 1"/>
    <property type="match status" value="1"/>
</dbReference>
<dbReference type="SUPFAM" id="SSF53383">
    <property type="entry name" value="PLP-dependent transferases"/>
    <property type="match status" value="2"/>
</dbReference>
<accession>A0ABS8RZ31</accession>
<protein>
    <recommendedName>
        <fullName evidence="3">Molybdenum cofactor sulfurase</fullName>
    </recommendedName>
</protein>
<reference evidence="1 2" key="1">
    <citation type="journal article" date="2021" name="BMC Genomics">
        <title>Datura genome reveals duplications of psychoactive alkaloid biosynthetic genes and high mutation rate following tissue culture.</title>
        <authorList>
            <person name="Rajewski A."/>
            <person name="Carter-House D."/>
            <person name="Stajich J."/>
            <person name="Litt A."/>
        </authorList>
    </citation>
    <scope>NUCLEOTIDE SEQUENCE [LARGE SCALE GENOMIC DNA]</scope>
    <source>
        <strain evidence="1">AR-01</strain>
    </source>
</reference>
<dbReference type="Proteomes" id="UP000823775">
    <property type="component" value="Unassembled WGS sequence"/>
</dbReference>
<dbReference type="InterPro" id="IPR015421">
    <property type="entry name" value="PyrdxlP-dep_Trfase_major"/>
</dbReference>
<dbReference type="InterPro" id="IPR015422">
    <property type="entry name" value="PyrdxlP-dep_Trfase_small"/>
</dbReference>
<organism evidence="1 2">
    <name type="scientific">Datura stramonium</name>
    <name type="common">Jimsonweed</name>
    <name type="synonym">Common thornapple</name>
    <dbReference type="NCBI Taxonomy" id="4076"/>
    <lineage>
        <taxon>Eukaryota</taxon>
        <taxon>Viridiplantae</taxon>
        <taxon>Streptophyta</taxon>
        <taxon>Embryophyta</taxon>
        <taxon>Tracheophyta</taxon>
        <taxon>Spermatophyta</taxon>
        <taxon>Magnoliopsida</taxon>
        <taxon>eudicotyledons</taxon>
        <taxon>Gunneridae</taxon>
        <taxon>Pentapetalae</taxon>
        <taxon>asterids</taxon>
        <taxon>lamiids</taxon>
        <taxon>Solanales</taxon>
        <taxon>Solanaceae</taxon>
        <taxon>Solanoideae</taxon>
        <taxon>Datureae</taxon>
        <taxon>Datura</taxon>
    </lineage>
</organism>